<sequence>MFIVPLIFLAVAFGLSLFYFGLTFTLLQMTCIGIAFLCVFALALVVARKFAPYKAFAIQSTIFLLVVIAEIMLFHHVKGIDSPFRMLETANYIYRNTALIKYGPYVAVFLAQTVLIAACLRTNTNQTLVISALSFAITYFIIYMTWHHLLADRTKIELATRVINDLLEIHLDANKSEAYQLLKKVYEQLSQQVQLYGR</sequence>
<dbReference type="EMBL" id="PQSP01000005">
    <property type="protein sequence ID" value="RUS66332.1"/>
    <property type="molecule type" value="Genomic_DNA"/>
</dbReference>
<protein>
    <submittedName>
        <fullName evidence="2">Uncharacterized protein</fullName>
    </submittedName>
</protein>
<name>A0A433SC67_9BURK</name>
<dbReference type="Proteomes" id="UP000286947">
    <property type="component" value="Unassembled WGS sequence"/>
</dbReference>
<accession>A0A433SC67</accession>
<feature type="transmembrane region" description="Helical" evidence="1">
    <location>
        <begin position="24"/>
        <end position="47"/>
    </location>
</feature>
<feature type="transmembrane region" description="Helical" evidence="1">
    <location>
        <begin position="127"/>
        <end position="146"/>
    </location>
</feature>
<evidence type="ECO:0000313" key="2">
    <source>
        <dbReference type="EMBL" id="RUS66332.1"/>
    </source>
</evidence>
<gene>
    <name evidence="2" type="ORF">CUZ56_02058</name>
</gene>
<feature type="transmembrane region" description="Helical" evidence="1">
    <location>
        <begin position="56"/>
        <end position="77"/>
    </location>
</feature>
<feature type="transmembrane region" description="Helical" evidence="1">
    <location>
        <begin position="102"/>
        <end position="120"/>
    </location>
</feature>
<keyword evidence="1" id="KW-0472">Membrane</keyword>
<keyword evidence="1" id="KW-1133">Transmembrane helix</keyword>
<reference evidence="2 3" key="1">
    <citation type="submission" date="2018-01" db="EMBL/GenBank/DDBJ databases">
        <title>Saezia sanguinis gen. nov., sp. nov., in the order Burkholderiales isolated from human blood.</title>
        <authorList>
            <person name="Medina-Pascual M.J."/>
            <person name="Valdezate S."/>
            <person name="Monzon S."/>
            <person name="Cuesta I."/>
            <person name="Carrasco G."/>
            <person name="Villalon P."/>
            <person name="Saez-Nieto J.A."/>
        </authorList>
    </citation>
    <scope>NUCLEOTIDE SEQUENCE [LARGE SCALE GENOMIC DNA]</scope>
    <source>
        <strain evidence="2 3">CNM695-12</strain>
    </source>
</reference>
<dbReference type="RefSeq" id="WP_126980243.1">
    <property type="nucleotide sequence ID" value="NZ_PQSP01000005.1"/>
</dbReference>
<comment type="caution">
    <text evidence="2">The sequence shown here is derived from an EMBL/GenBank/DDBJ whole genome shotgun (WGS) entry which is preliminary data.</text>
</comment>
<proteinExistence type="predicted"/>
<evidence type="ECO:0000313" key="3">
    <source>
        <dbReference type="Proteomes" id="UP000286947"/>
    </source>
</evidence>
<dbReference type="AlphaFoldDB" id="A0A433SC67"/>
<evidence type="ECO:0000256" key="1">
    <source>
        <dbReference type="SAM" id="Phobius"/>
    </source>
</evidence>
<keyword evidence="1" id="KW-0812">Transmembrane</keyword>
<keyword evidence="3" id="KW-1185">Reference proteome</keyword>
<organism evidence="2 3">
    <name type="scientific">Saezia sanguinis</name>
    <dbReference type="NCBI Taxonomy" id="1965230"/>
    <lineage>
        <taxon>Bacteria</taxon>
        <taxon>Pseudomonadati</taxon>
        <taxon>Pseudomonadota</taxon>
        <taxon>Betaproteobacteria</taxon>
        <taxon>Burkholderiales</taxon>
        <taxon>Saeziaceae</taxon>
        <taxon>Saezia</taxon>
    </lineage>
</organism>